<dbReference type="InterPro" id="IPR036866">
    <property type="entry name" value="RibonucZ/Hydroxyglut_hydro"/>
</dbReference>
<evidence type="ECO:0000313" key="3">
    <source>
        <dbReference type="Proteomes" id="UP001139011"/>
    </source>
</evidence>
<dbReference type="Gene3D" id="3.60.15.10">
    <property type="entry name" value="Ribonuclease Z/Hydroxyacylglutathione hydrolase-like"/>
    <property type="match status" value="1"/>
</dbReference>
<dbReference type="InterPro" id="IPR050662">
    <property type="entry name" value="Sec-metab_biosynth-thioest"/>
</dbReference>
<gene>
    <name evidence="2" type="ORF">LCY76_11980</name>
</gene>
<dbReference type="PANTHER" id="PTHR23131:SF0">
    <property type="entry name" value="ENDORIBONUCLEASE LACTB2"/>
    <property type="match status" value="1"/>
</dbReference>
<comment type="caution">
    <text evidence="2">The sequence shown here is derived from an EMBL/GenBank/DDBJ whole genome shotgun (WGS) entry which is preliminary data.</text>
</comment>
<proteinExistence type="predicted"/>
<evidence type="ECO:0000259" key="1">
    <source>
        <dbReference type="SMART" id="SM00849"/>
    </source>
</evidence>
<dbReference type="Proteomes" id="UP001139011">
    <property type="component" value="Unassembled WGS sequence"/>
</dbReference>
<dbReference type="AlphaFoldDB" id="A0A9X1XCJ2"/>
<dbReference type="SMART" id="SM00849">
    <property type="entry name" value="Lactamase_B"/>
    <property type="match status" value="1"/>
</dbReference>
<evidence type="ECO:0000313" key="2">
    <source>
        <dbReference type="EMBL" id="MCK6257315.1"/>
    </source>
</evidence>
<dbReference type="Pfam" id="PF00753">
    <property type="entry name" value="Lactamase_B"/>
    <property type="match status" value="1"/>
</dbReference>
<reference evidence="2" key="1">
    <citation type="submission" date="2021-09" db="EMBL/GenBank/DDBJ databases">
        <title>Genome analysis of Fictibacillus sp. KIGAM418 isolated from marine sediment.</title>
        <authorList>
            <person name="Seo M.-J."/>
            <person name="Cho E.-S."/>
            <person name="Hwang C.Y."/>
        </authorList>
    </citation>
    <scope>NUCLEOTIDE SEQUENCE</scope>
    <source>
        <strain evidence="2">KIGAM418</strain>
    </source>
</reference>
<dbReference type="RefSeq" id="WP_248252830.1">
    <property type="nucleotide sequence ID" value="NZ_JAIWJX010000002.1"/>
</dbReference>
<feature type="domain" description="Metallo-beta-lactamase" evidence="1">
    <location>
        <begin position="18"/>
        <end position="205"/>
    </location>
</feature>
<dbReference type="PANTHER" id="PTHR23131">
    <property type="entry name" value="ENDORIBONUCLEASE LACTB2"/>
    <property type="match status" value="1"/>
</dbReference>
<sequence length="277" mass="31764">MIHYQKNGLTVFQSALWQTTSTVVEGVEFVLIVDPSWLPHEIKAIQEHVEELNPNKEVYLLFTHGDFDHIIGYSAFLNAKVIASEGVSNHPAKDYKLGLIKDFDRKYYIDRPYQPKFPVVDIEINKDGHQLALGSTTLTFYLSPGHTHDGIFTIIEPQGIWIAGDYLSDFELPFVFDSVKAYQSTLLKANSILDKHQLSVLVPGHGKTTESKEEMKQRIEASQTYLSRLIEAVENEDEQTISRLRQEMHYESSFTSSCHEENVQQVKREFANEWGKQ</sequence>
<dbReference type="EMBL" id="JAIWJX010000002">
    <property type="protein sequence ID" value="MCK6257315.1"/>
    <property type="molecule type" value="Genomic_DNA"/>
</dbReference>
<dbReference type="SUPFAM" id="SSF56281">
    <property type="entry name" value="Metallo-hydrolase/oxidoreductase"/>
    <property type="match status" value="1"/>
</dbReference>
<protein>
    <submittedName>
        <fullName evidence="2">MBL fold metallo-hydrolase</fullName>
    </submittedName>
</protein>
<dbReference type="InterPro" id="IPR001279">
    <property type="entry name" value="Metallo-B-lactamas"/>
</dbReference>
<accession>A0A9X1XCJ2</accession>
<organism evidence="2 3">
    <name type="scientific">Fictibacillus marinisediminis</name>
    <dbReference type="NCBI Taxonomy" id="2878389"/>
    <lineage>
        <taxon>Bacteria</taxon>
        <taxon>Bacillati</taxon>
        <taxon>Bacillota</taxon>
        <taxon>Bacilli</taxon>
        <taxon>Bacillales</taxon>
        <taxon>Fictibacillaceae</taxon>
        <taxon>Fictibacillus</taxon>
    </lineage>
</organism>
<name>A0A9X1XCJ2_9BACL</name>
<dbReference type="CDD" id="cd06262">
    <property type="entry name" value="metallo-hydrolase-like_MBL-fold"/>
    <property type="match status" value="1"/>
</dbReference>
<keyword evidence="3" id="KW-1185">Reference proteome</keyword>